<accession>A0A5M4FC30</accession>
<dbReference type="GO" id="GO:0016757">
    <property type="term" value="F:glycosyltransferase activity"/>
    <property type="evidence" value="ECO:0007669"/>
    <property type="project" value="UniProtKB-KW"/>
</dbReference>
<dbReference type="Pfam" id="PF13439">
    <property type="entry name" value="Glyco_transf_4"/>
    <property type="match status" value="1"/>
</dbReference>
<dbReference type="InterPro" id="IPR001296">
    <property type="entry name" value="Glyco_trans_1"/>
</dbReference>
<dbReference type="PANTHER" id="PTHR45947">
    <property type="entry name" value="SULFOQUINOVOSYL TRANSFERASE SQD2"/>
    <property type="match status" value="1"/>
</dbReference>
<keyword evidence="6" id="KW-1185">Reference proteome</keyword>
<comment type="caution">
    <text evidence="5">The sequence shown here is derived from an EMBL/GenBank/DDBJ whole genome shotgun (WGS) entry which is preliminary data.</text>
</comment>
<name>A0A5M4FC30_9ACTN</name>
<evidence type="ECO:0000313" key="6">
    <source>
        <dbReference type="Proteomes" id="UP000380867"/>
    </source>
</evidence>
<reference evidence="5" key="1">
    <citation type="submission" date="2019-09" db="EMBL/GenBank/DDBJ databases">
        <authorList>
            <person name="Li J."/>
        </authorList>
    </citation>
    <scope>NUCLEOTIDE SEQUENCE [LARGE SCALE GENOMIC DNA]</scope>
    <source>
        <strain evidence="5">JCM 14732</strain>
    </source>
</reference>
<dbReference type="InterPro" id="IPR050194">
    <property type="entry name" value="Glycosyltransferase_grp1"/>
</dbReference>
<sequence length="375" mass="42609">MTRRPTVAIAHDYLTQRGGAERVVLAMAAAFPEATIHTTVYDPDATFPEFRDLRIKTSWLNRIRFFRRHHRLALPLLPLAASMTKIDADLVLVSSSGWAHGFRSTSHKVVYCYSPARWLYQSRRYLGDNATWTESLALRLLRPFLVWWDRRAARSADAYITISSIVQDRVLNEYGRTSVVLPAPRPNTVDRPSVPIPEIVDWLDGHPFELCISRLLPYKNVGAAIEAYAQEPHRRLIIVGRGPMGDDLRAAAPDNVRLMEDITDGEIAWLYRQSRALIAISHEDFGLTPLEAASFGKPSIVLRWGGYMETMIEHVTALFIEEPTPANVRDALAQLDVHEWDVERIKEHAERHNEEVFVEAIRELVKSHLGGPAPR</sequence>
<dbReference type="Gene3D" id="3.40.50.2000">
    <property type="entry name" value="Glycogen Phosphorylase B"/>
    <property type="match status" value="2"/>
</dbReference>
<feature type="domain" description="Glycosyltransferase subfamily 4-like N-terminal" evidence="4">
    <location>
        <begin position="18"/>
        <end position="176"/>
    </location>
</feature>
<organism evidence="5 6">
    <name type="scientific">Aeromicrobium ginsengisoli</name>
    <dbReference type="NCBI Taxonomy" id="363867"/>
    <lineage>
        <taxon>Bacteria</taxon>
        <taxon>Bacillati</taxon>
        <taxon>Actinomycetota</taxon>
        <taxon>Actinomycetes</taxon>
        <taxon>Propionibacteriales</taxon>
        <taxon>Nocardioidaceae</taxon>
        <taxon>Aeromicrobium</taxon>
    </lineage>
</organism>
<dbReference type="SUPFAM" id="SSF53756">
    <property type="entry name" value="UDP-Glycosyltransferase/glycogen phosphorylase"/>
    <property type="match status" value="1"/>
</dbReference>
<dbReference type="Proteomes" id="UP000380867">
    <property type="component" value="Unassembled WGS sequence"/>
</dbReference>
<dbReference type="OrthoDB" id="9801573at2"/>
<evidence type="ECO:0000259" key="4">
    <source>
        <dbReference type="Pfam" id="PF13439"/>
    </source>
</evidence>
<dbReference type="PANTHER" id="PTHR45947:SF3">
    <property type="entry name" value="SULFOQUINOVOSYL TRANSFERASE SQD2"/>
    <property type="match status" value="1"/>
</dbReference>
<dbReference type="GO" id="GO:1901137">
    <property type="term" value="P:carbohydrate derivative biosynthetic process"/>
    <property type="evidence" value="ECO:0007669"/>
    <property type="project" value="UniProtKB-ARBA"/>
</dbReference>
<dbReference type="AlphaFoldDB" id="A0A5M4FC30"/>
<keyword evidence="2" id="KW-0808">Transferase</keyword>
<dbReference type="Pfam" id="PF00534">
    <property type="entry name" value="Glycos_transf_1"/>
    <property type="match status" value="1"/>
</dbReference>
<evidence type="ECO:0000256" key="2">
    <source>
        <dbReference type="ARBA" id="ARBA00022679"/>
    </source>
</evidence>
<evidence type="ECO:0000259" key="3">
    <source>
        <dbReference type="Pfam" id="PF00534"/>
    </source>
</evidence>
<dbReference type="RefSeq" id="WP_149690467.1">
    <property type="nucleotide sequence ID" value="NZ_SDPQ02000003.1"/>
</dbReference>
<gene>
    <name evidence="5" type="ORF">ESP70_016915</name>
</gene>
<keyword evidence="1" id="KW-0328">Glycosyltransferase</keyword>
<evidence type="ECO:0000256" key="1">
    <source>
        <dbReference type="ARBA" id="ARBA00022676"/>
    </source>
</evidence>
<dbReference type="InterPro" id="IPR028098">
    <property type="entry name" value="Glyco_trans_4-like_N"/>
</dbReference>
<dbReference type="EMBL" id="SDPQ02000003">
    <property type="protein sequence ID" value="KAA1395817.1"/>
    <property type="molecule type" value="Genomic_DNA"/>
</dbReference>
<feature type="domain" description="Glycosyl transferase family 1" evidence="3">
    <location>
        <begin position="205"/>
        <end position="339"/>
    </location>
</feature>
<proteinExistence type="predicted"/>
<protein>
    <submittedName>
        <fullName evidence="5">Glycosyltransferase family 4 protein</fullName>
    </submittedName>
</protein>
<evidence type="ECO:0000313" key="5">
    <source>
        <dbReference type="EMBL" id="KAA1395817.1"/>
    </source>
</evidence>